<gene>
    <name evidence="3" type="ORF">ACFQBM_16260</name>
</gene>
<feature type="coiled-coil region" evidence="1">
    <location>
        <begin position="68"/>
        <end position="95"/>
    </location>
</feature>
<keyword evidence="4" id="KW-1185">Reference proteome</keyword>
<dbReference type="Pfam" id="PF12281">
    <property type="entry name" value="NTP_transf_8"/>
    <property type="match status" value="1"/>
</dbReference>
<protein>
    <submittedName>
        <fullName evidence="3">GSU2403 family nucleotidyltransferase fold protein</fullName>
    </submittedName>
</protein>
<organism evidence="3 4">
    <name type="scientific">Microbulbifer taiwanensis</name>
    <dbReference type="NCBI Taxonomy" id="986746"/>
    <lineage>
        <taxon>Bacteria</taxon>
        <taxon>Pseudomonadati</taxon>
        <taxon>Pseudomonadota</taxon>
        <taxon>Gammaproteobacteria</taxon>
        <taxon>Cellvibrionales</taxon>
        <taxon>Microbulbiferaceae</taxon>
        <taxon>Microbulbifer</taxon>
    </lineage>
</organism>
<dbReference type="InterPro" id="IPR058575">
    <property type="entry name" value="NTP_transf_8_dom"/>
</dbReference>
<name>A0ABW1YQ06_9GAMM</name>
<accession>A0ABW1YQ06</accession>
<sequence>MLPTPLSLTARTLYSELNELAISLGVSEHLGRAPGTISRKSVKGADYLYYQYRDLDGRTRQAYIGPDNEATRARLKDIEARIADRESDLARLNELRAAFIAAGGTAIEHTPMRVLRGLADGGVLRPGLGCAQLVGTYAFIALGNLLGVRWASQIRTQDIDLAGTADIELGVSRPDIPTPEILDQLGMGFIPVPTLDPKTPTTSYRVRGQEVRVDLLVPLRGKPASEPVFVPSLNALAQPVRFLDYLLESPVAVTLVGRRTQVLANVPAPERFALHKLLVSESRASAFAAKAEKDRMQAGQVLQVLLQEAPDGVEAAKSDLVSRGKGWAEKFERALKKCQKDFPDVVNWLRGF</sequence>
<evidence type="ECO:0000259" key="2">
    <source>
        <dbReference type="Pfam" id="PF12281"/>
    </source>
</evidence>
<evidence type="ECO:0000256" key="1">
    <source>
        <dbReference type="SAM" id="Coils"/>
    </source>
</evidence>
<reference evidence="4" key="1">
    <citation type="journal article" date="2019" name="Int. J. Syst. Evol. Microbiol.">
        <title>The Global Catalogue of Microorganisms (GCM) 10K type strain sequencing project: providing services to taxonomists for standard genome sequencing and annotation.</title>
        <authorList>
            <consortium name="The Broad Institute Genomics Platform"/>
            <consortium name="The Broad Institute Genome Sequencing Center for Infectious Disease"/>
            <person name="Wu L."/>
            <person name="Ma J."/>
        </authorList>
    </citation>
    <scope>NUCLEOTIDE SEQUENCE [LARGE SCALE GENOMIC DNA]</scope>
    <source>
        <strain evidence="4">CGMCC 1.13718</strain>
    </source>
</reference>
<feature type="domain" description="Nucleotidyltransferase-like" evidence="2">
    <location>
        <begin position="112"/>
        <end position="319"/>
    </location>
</feature>
<dbReference type="Proteomes" id="UP001596425">
    <property type="component" value="Unassembled WGS sequence"/>
</dbReference>
<proteinExistence type="predicted"/>
<comment type="caution">
    <text evidence="3">The sequence shown here is derived from an EMBL/GenBank/DDBJ whole genome shotgun (WGS) entry which is preliminary data.</text>
</comment>
<dbReference type="RefSeq" id="WP_193191352.1">
    <property type="nucleotide sequence ID" value="NZ_JACZFR010000017.1"/>
</dbReference>
<keyword evidence="1" id="KW-0175">Coiled coil</keyword>
<dbReference type="EMBL" id="JBHSVR010000001">
    <property type="protein sequence ID" value="MFC6634842.1"/>
    <property type="molecule type" value="Genomic_DNA"/>
</dbReference>
<evidence type="ECO:0000313" key="4">
    <source>
        <dbReference type="Proteomes" id="UP001596425"/>
    </source>
</evidence>
<evidence type="ECO:0000313" key="3">
    <source>
        <dbReference type="EMBL" id="MFC6634842.1"/>
    </source>
</evidence>